<dbReference type="Gene3D" id="3.30.160.60">
    <property type="entry name" value="Classic Zinc Finger"/>
    <property type="match status" value="1"/>
</dbReference>
<comment type="similarity">
    <text evidence="3">Belongs to the krueppel C2H2-type zinc-finger protein family.</text>
</comment>
<dbReference type="PROSITE" id="PS00028">
    <property type="entry name" value="ZINC_FINGER_C2H2_1"/>
    <property type="match status" value="1"/>
</dbReference>
<dbReference type="AlphaFoldDB" id="A0A4Z2C705"/>
<keyword evidence="16" id="KW-1185">Reference proteome</keyword>
<evidence type="ECO:0000256" key="7">
    <source>
        <dbReference type="ARBA" id="ARBA00022833"/>
    </source>
</evidence>
<evidence type="ECO:0000256" key="6">
    <source>
        <dbReference type="ARBA" id="ARBA00022771"/>
    </source>
</evidence>
<comment type="subcellular location">
    <subcellularLocation>
        <location evidence="2">Nucleus</location>
    </subcellularLocation>
</comment>
<evidence type="ECO:0000259" key="14">
    <source>
        <dbReference type="PROSITE" id="PS50157"/>
    </source>
</evidence>
<dbReference type="FunFam" id="3.30.160.60:FF:000771">
    <property type="entry name" value="zinc finger protein 648"/>
    <property type="match status" value="1"/>
</dbReference>
<feature type="compositionally biased region" description="Basic residues" evidence="13">
    <location>
        <begin position="154"/>
        <end position="163"/>
    </location>
</feature>
<comment type="caution">
    <text evidence="15">The sequence shown here is derived from an EMBL/GenBank/DDBJ whole genome shotgun (WGS) entry which is preliminary data.</text>
</comment>
<keyword evidence="4" id="KW-0479">Metal-binding</keyword>
<proteinExistence type="inferred from homology"/>
<evidence type="ECO:0000256" key="13">
    <source>
        <dbReference type="SAM" id="MobiDB-lite"/>
    </source>
</evidence>
<name>A0A4Z2C705_9TELE</name>
<evidence type="ECO:0000256" key="3">
    <source>
        <dbReference type="ARBA" id="ARBA00006991"/>
    </source>
</evidence>
<dbReference type="GO" id="GO:0003677">
    <property type="term" value="F:DNA binding"/>
    <property type="evidence" value="ECO:0007669"/>
    <property type="project" value="UniProtKB-KW"/>
</dbReference>
<comment type="function">
    <text evidence="1">May be involved in transcriptional regulation.</text>
</comment>
<evidence type="ECO:0000256" key="12">
    <source>
        <dbReference type="PROSITE-ProRule" id="PRU00042"/>
    </source>
</evidence>
<evidence type="ECO:0000256" key="1">
    <source>
        <dbReference type="ARBA" id="ARBA00003767"/>
    </source>
</evidence>
<dbReference type="PROSITE" id="PS50157">
    <property type="entry name" value="ZINC_FINGER_C2H2_2"/>
    <property type="match status" value="1"/>
</dbReference>
<keyword evidence="8" id="KW-0805">Transcription regulation</keyword>
<keyword evidence="7" id="KW-0862">Zinc</keyword>
<keyword evidence="9" id="KW-0238">DNA-binding</keyword>
<feature type="compositionally biased region" description="Basic and acidic residues" evidence="13">
    <location>
        <begin position="55"/>
        <end position="79"/>
    </location>
</feature>
<evidence type="ECO:0000256" key="8">
    <source>
        <dbReference type="ARBA" id="ARBA00023015"/>
    </source>
</evidence>
<dbReference type="GO" id="GO:0005634">
    <property type="term" value="C:nucleus"/>
    <property type="evidence" value="ECO:0007669"/>
    <property type="project" value="UniProtKB-SubCell"/>
</dbReference>
<evidence type="ECO:0000256" key="11">
    <source>
        <dbReference type="ARBA" id="ARBA00023242"/>
    </source>
</evidence>
<evidence type="ECO:0000256" key="2">
    <source>
        <dbReference type="ARBA" id="ARBA00004123"/>
    </source>
</evidence>
<keyword evidence="10" id="KW-0804">Transcription</keyword>
<feature type="compositionally biased region" description="Basic and acidic residues" evidence="13">
    <location>
        <begin position="93"/>
        <end position="105"/>
    </location>
</feature>
<evidence type="ECO:0000313" key="15">
    <source>
        <dbReference type="EMBL" id="TNM99967.1"/>
    </source>
</evidence>
<sequence>MAESETECDTPGLDTLGSECVIAHSHVDLHYGAETEIMTEEKRGIGAGNPRHRLKDPGTRRRPRDGDLRGRHRGGERPRLHQGGARRHAMLHRGGDQDGVGRDAARGGAAQDGERTRGEGFANNAFPKQRLLSVEKPYRCSQCGKGFNHSSSLSRHHRIHIDQ</sequence>
<dbReference type="EMBL" id="SWLE01000005">
    <property type="protein sequence ID" value="TNM99967.1"/>
    <property type="molecule type" value="Genomic_DNA"/>
</dbReference>
<dbReference type="Proteomes" id="UP000516260">
    <property type="component" value="Chromosome 13"/>
</dbReference>
<evidence type="ECO:0000256" key="5">
    <source>
        <dbReference type="ARBA" id="ARBA00022737"/>
    </source>
</evidence>
<protein>
    <recommendedName>
        <fullName evidence="14">C2H2-type domain-containing protein</fullName>
    </recommendedName>
</protein>
<dbReference type="InterPro" id="IPR036236">
    <property type="entry name" value="Znf_C2H2_sf"/>
</dbReference>
<evidence type="ECO:0000313" key="16">
    <source>
        <dbReference type="Proteomes" id="UP000516260"/>
    </source>
</evidence>
<feature type="region of interest" description="Disordered" evidence="13">
    <location>
        <begin position="40"/>
        <end position="163"/>
    </location>
</feature>
<dbReference type="SUPFAM" id="SSF57667">
    <property type="entry name" value="beta-beta-alpha zinc fingers"/>
    <property type="match status" value="1"/>
</dbReference>
<dbReference type="InterPro" id="IPR013087">
    <property type="entry name" value="Znf_C2H2_type"/>
</dbReference>
<keyword evidence="11" id="KW-0539">Nucleus</keyword>
<gene>
    <name evidence="15" type="ORF">fugu_013000</name>
</gene>
<evidence type="ECO:0000256" key="4">
    <source>
        <dbReference type="ARBA" id="ARBA00022723"/>
    </source>
</evidence>
<dbReference type="SMART" id="SM00355">
    <property type="entry name" value="ZnF_C2H2"/>
    <property type="match status" value="1"/>
</dbReference>
<organism evidence="15 16">
    <name type="scientific">Takifugu bimaculatus</name>
    <dbReference type="NCBI Taxonomy" id="433685"/>
    <lineage>
        <taxon>Eukaryota</taxon>
        <taxon>Metazoa</taxon>
        <taxon>Chordata</taxon>
        <taxon>Craniata</taxon>
        <taxon>Vertebrata</taxon>
        <taxon>Euteleostomi</taxon>
        <taxon>Actinopterygii</taxon>
        <taxon>Neopterygii</taxon>
        <taxon>Teleostei</taxon>
        <taxon>Neoteleostei</taxon>
        <taxon>Acanthomorphata</taxon>
        <taxon>Eupercaria</taxon>
        <taxon>Tetraodontiformes</taxon>
        <taxon>Tetradontoidea</taxon>
        <taxon>Tetraodontidae</taxon>
        <taxon>Takifugu</taxon>
    </lineage>
</organism>
<keyword evidence="5" id="KW-0677">Repeat</keyword>
<reference evidence="15 16" key="1">
    <citation type="submission" date="2019-04" db="EMBL/GenBank/DDBJ databases">
        <title>The sequence and de novo assembly of Takifugu bimaculatus genome using PacBio and Hi-C technologies.</title>
        <authorList>
            <person name="Xu P."/>
            <person name="Liu B."/>
            <person name="Zhou Z."/>
        </authorList>
    </citation>
    <scope>NUCLEOTIDE SEQUENCE [LARGE SCALE GENOMIC DNA]</scope>
    <source>
        <strain evidence="15">TB-2018</strain>
        <tissue evidence="15">Muscle</tissue>
    </source>
</reference>
<accession>A0A4Z2C705</accession>
<feature type="domain" description="C2H2-type" evidence="14">
    <location>
        <begin position="138"/>
        <end position="163"/>
    </location>
</feature>
<keyword evidence="6 12" id="KW-0863">Zinc-finger</keyword>
<evidence type="ECO:0000256" key="9">
    <source>
        <dbReference type="ARBA" id="ARBA00023125"/>
    </source>
</evidence>
<evidence type="ECO:0000256" key="10">
    <source>
        <dbReference type="ARBA" id="ARBA00023163"/>
    </source>
</evidence>
<dbReference type="GO" id="GO:0008270">
    <property type="term" value="F:zinc ion binding"/>
    <property type="evidence" value="ECO:0007669"/>
    <property type="project" value="UniProtKB-KW"/>
</dbReference>